<proteinExistence type="inferred from homology"/>
<evidence type="ECO:0000256" key="7">
    <source>
        <dbReference type="ARBA" id="ARBA00023269"/>
    </source>
</evidence>
<name>A0A9E7FS69_9LILI</name>
<sequence>MLSVTYTESARRTTVTAMAVVRALKSQGKTLYGYGG</sequence>
<dbReference type="GO" id="GO:0030527">
    <property type="term" value="F:structural constituent of chromatin"/>
    <property type="evidence" value="ECO:0007669"/>
    <property type="project" value="InterPro"/>
</dbReference>
<dbReference type="GO" id="GO:0046982">
    <property type="term" value="F:protein heterodimerization activity"/>
    <property type="evidence" value="ECO:0007669"/>
    <property type="project" value="InterPro"/>
</dbReference>
<dbReference type="Gene3D" id="1.10.20.10">
    <property type="entry name" value="Histone, subunit A"/>
    <property type="match status" value="1"/>
</dbReference>
<dbReference type="PRINTS" id="PR00623">
    <property type="entry name" value="HISTONEH4"/>
</dbReference>
<evidence type="ECO:0000256" key="3">
    <source>
        <dbReference type="ARBA" id="ARBA00006564"/>
    </source>
</evidence>
<evidence type="ECO:0000313" key="9">
    <source>
        <dbReference type="Proteomes" id="UP001055439"/>
    </source>
</evidence>
<dbReference type="GO" id="GO:0000786">
    <property type="term" value="C:nucleosome"/>
    <property type="evidence" value="ECO:0007669"/>
    <property type="project" value="UniProtKB-KW"/>
</dbReference>
<dbReference type="InterPro" id="IPR001951">
    <property type="entry name" value="Histone_H4"/>
</dbReference>
<dbReference type="InterPro" id="IPR009072">
    <property type="entry name" value="Histone-fold"/>
</dbReference>
<evidence type="ECO:0000256" key="6">
    <source>
        <dbReference type="ARBA" id="ARBA00023242"/>
    </source>
</evidence>
<evidence type="ECO:0000313" key="8">
    <source>
        <dbReference type="EMBL" id="URE01226.1"/>
    </source>
</evidence>
<evidence type="ECO:0000256" key="1">
    <source>
        <dbReference type="ARBA" id="ARBA00004123"/>
    </source>
</evidence>
<evidence type="ECO:0000256" key="2">
    <source>
        <dbReference type="ARBA" id="ARBA00004286"/>
    </source>
</evidence>
<evidence type="ECO:0000256" key="5">
    <source>
        <dbReference type="ARBA" id="ARBA00023125"/>
    </source>
</evidence>
<organism evidence="8 9">
    <name type="scientific">Musa troglodytarum</name>
    <name type="common">fe'i banana</name>
    <dbReference type="NCBI Taxonomy" id="320322"/>
    <lineage>
        <taxon>Eukaryota</taxon>
        <taxon>Viridiplantae</taxon>
        <taxon>Streptophyta</taxon>
        <taxon>Embryophyta</taxon>
        <taxon>Tracheophyta</taxon>
        <taxon>Spermatophyta</taxon>
        <taxon>Magnoliopsida</taxon>
        <taxon>Liliopsida</taxon>
        <taxon>Zingiberales</taxon>
        <taxon>Musaceae</taxon>
        <taxon>Musa</taxon>
    </lineage>
</organism>
<keyword evidence="9" id="KW-1185">Reference proteome</keyword>
<accession>A0A9E7FS69</accession>
<keyword evidence="4" id="KW-0158">Chromosome</keyword>
<dbReference type="GO" id="GO:0005634">
    <property type="term" value="C:nucleus"/>
    <property type="evidence" value="ECO:0007669"/>
    <property type="project" value="UniProtKB-SubCell"/>
</dbReference>
<dbReference type="Proteomes" id="UP001055439">
    <property type="component" value="Chromosome 5"/>
</dbReference>
<dbReference type="OrthoDB" id="666552at2759"/>
<dbReference type="EMBL" id="CP097507">
    <property type="protein sequence ID" value="URE01226.1"/>
    <property type="molecule type" value="Genomic_DNA"/>
</dbReference>
<keyword evidence="5" id="KW-0238">DNA-binding</keyword>
<comment type="subcellular location">
    <subcellularLocation>
        <location evidence="2">Chromosome</location>
    </subcellularLocation>
    <subcellularLocation>
        <location evidence="1">Nucleus</location>
    </subcellularLocation>
</comment>
<dbReference type="AlphaFoldDB" id="A0A9E7FS69"/>
<evidence type="ECO:0000256" key="4">
    <source>
        <dbReference type="ARBA" id="ARBA00022454"/>
    </source>
</evidence>
<reference evidence="8" key="1">
    <citation type="submission" date="2022-05" db="EMBL/GenBank/DDBJ databases">
        <title>The Musa troglodytarum L. genome provides insights into the mechanism of non-climacteric behaviour and enrichment of carotenoids.</title>
        <authorList>
            <person name="Wang J."/>
        </authorList>
    </citation>
    <scope>NUCLEOTIDE SEQUENCE</scope>
    <source>
        <tissue evidence="8">Leaf</tissue>
    </source>
</reference>
<keyword evidence="7" id="KW-0544">Nucleosome core</keyword>
<dbReference type="GO" id="GO:0003677">
    <property type="term" value="F:DNA binding"/>
    <property type="evidence" value="ECO:0007669"/>
    <property type="project" value="UniProtKB-KW"/>
</dbReference>
<keyword evidence="6" id="KW-0539">Nucleus</keyword>
<gene>
    <name evidence="8" type="ORF">MUK42_20064</name>
</gene>
<protein>
    <submittedName>
        <fullName evidence="8">Uncharacterized protein</fullName>
    </submittedName>
</protein>
<comment type="similarity">
    <text evidence="3">Belongs to the histone H4 family.</text>
</comment>